<evidence type="ECO:0000256" key="4">
    <source>
        <dbReference type="ARBA" id="ARBA00022519"/>
    </source>
</evidence>
<keyword evidence="3" id="KW-1003">Cell membrane</keyword>
<evidence type="ECO:0000256" key="7">
    <source>
        <dbReference type="ARBA" id="ARBA00023136"/>
    </source>
</evidence>
<evidence type="ECO:0000256" key="1">
    <source>
        <dbReference type="ARBA" id="ARBA00004429"/>
    </source>
</evidence>
<feature type="transmembrane region" description="Helical" evidence="8">
    <location>
        <begin position="110"/>
        <end position="133"/>
    </location>
</feature>
<proteinExistence type="predicted"/>
<protein>
    <recommendedName>
        <fullName evidence="11">Tyrosine-specific transport protein</fullName>
    </recommendedName>
</protein>
<dbReference type="AlphaFoldDB" id="A0AAV9BUF9"/>
<evidence type="ECO:0000256" key="2">
    <source>
        <dbReference type="ARBA" id="ARBA00022448"/>
    </source>
</evidence>
<evidence type="ECO:0000256" key="8">
    <source>
        <dbReference type="SAM" id="Phobius"/>
    </source>
</evidence>
<sequence length="520" mass="54245">MILSRRHPAIITTNPITRTHHHIKPHNTTLTLSQSLLFNKSPLLSTTNTNPFTHFKCRAQNRATLSLPSSDGQQPKKNFWAAVTLIIGTAVGPGMLGLPSATIRSGPLPSTVAIILSWVYVVSSIVLIAELTFAAMDEDGLSEVSFAALATRALGANAGAVVAVVYACLSFSLLVACVAGIGSIAVQRFQSMNPVLAHAACPLIVGAVIGFFPFKAIDAVNRSLCALMLVSISALIAVGLSVGRRNLLGSFTQATWSVDAILPAVPVTVLTLGFHVITPFVCKIVGHTVYDARRAILVGGAVPLAMVLAWNAVVLGLAGRLPDLNSVGCADPIRLLLSVNSSALPAVQGFAFTALATSLIGYAVSLPKQISDTVGLVSAITGSGLSVGLASEGGRVGFVVFSEGKRSGSLGWASFNSSILKCLVSLNTSLRESGSGGILMCVVLGSAVLIASFFPMAFSVALDFAGVYANCFLFGVLPPVMAWIHRSRRSSNSNEVDILPGGRVALLLLFGIAIFLGFWH</sequence>
<feature type="transmembrane region" description="Helical" evidence="8">
    <location>
        <begin position="464"/>
        <end position="484"/>
    </location>
</feature>
<reference evidence="9" key="2">
    <citation type="submission" date="2023-06" db="EMBL/GenBank/DDBJ databases">
        <authorList>
            <person name="Ma L."/>
            <person name="Liu K.-W."/>
            <person name="Li Z."/>
            <person name="Hsiao Y.-Y."/>
            <person name="Qi Y."/>
            <person name="Fu T."/>
            <person name="Tang G."/>
            <person name="Zhang D."/>
            <person name="Sun W.-H."/>
            <person name="Liu D.-K."/>
            <person name="Li Y."/>
            <person name="Chen G.-Z."/>
            <person name="Liu X.-D."/>
            <person name="Liao X.-Y."/>
            <person name="Jiang Y.-T."/>
            <person name="Yu X."/>
            <person name="Hao Y."/>
            <person name="Huang J."/>
            <person name="Zhao X.-W."/>
            <person name="Ke S."/>
            <person name="Chen Y.-Y."/>
            <person name="Wu W.-L."/>
            <person name="Hsu J.-L."/>
            <person name="Lin Y.-F."/>
            <person name="Huang M.-D."/>
            <person name="Li C.-Y."/>
            <person name="Huang L."/>
            <person name="Wang Z.-W."/>
            <person name="Zhao X."/>
            <person name="Zhong W.-Y."/>
            <person name="Peng D.-H."/>
            <person name="Ahmad S."/>
            <person name="Lan S."/>
            <person name="Zhang J.-S."/>
            <person name="Tsai W.-C."/>
            <person name="Van De Peer Y."/>
            <person name="Liu Z.-J."/>
        </authorList>
    </citation>
    <scope>NUCLEOTIDE SEQUENCE</scope>
    <source>
        <strain evidence="9">SCP</strain>
        <tissue evidence="9">Leaves</tissue>
    </source>
</reference>
<accession>A0AAV9BUF9</accession>
<keyword evidence="5 8" id="KW-0812">Transmembrane</keyword>
<dbReference type="GO" id="GO:0005886">
    <property type="term" value="C:plasma membrane"/>
    <property type="evidence" value="ECO:0007669"/>
    <property type="project" value="UniProtKB-SubCell"/>
</dbReference>
<dbReference type="GO" id="GO:0003333">
    <property type="term" value="P:amino acid transmembrane transport"/>
    <property type="evidence" value="ECO:0007669"/>
    <property type="project" value="InterPro"/>
</dbReference>
<feature type="transmembrane region" description="Helical" evidence="8">
    <location>
        <begin position="195"/>
        <end position="212"/>
    </location>
</feature>
<feature type="transmembrane region" description="Helical" evidence="8">
    <location>
        <begin position="437"/>
        <end position="458"/>
    </location>
</feature>
<keyword evidence="6 8" id="KW-1133">Transmembrane helix</keyword>
<dbReference type="EMBL" id="JAUJYN010000001">
    <property type="protein sequence ID" value="KAK1279888.1"/>
    <property type="molecule type" value="Genomic_DNA"/>
</dbReference>
<dbReference type="Proteomes" id="UP001179952">
    <property type="component" value="Unassembled WGS sequence"/>
</dbReference>
<feature type="transmembrane region" description="Helical" evidence="8">
    <location>
        <begin position="154"/>
        <end position="183"/>
    </location>
</feature>
<keyword evidence="10" id="KW-1185">Reference proteome</keyword>
<feature type="transmembrane region" description="Helical" evidence="8">
    <location>
        <begin position="346"/>
        <end position="366"/>
    </location>
</feature>
<feature type="transmembrane region" description="Helical" evidence="8">
    <location>
        <begin position="294"/>
        <end position="318"/>
    </location>
</feature>
<feature type="transmembrane region" description="Helical" evidence="8">
    <location>
        <begin position="224"/>
        <end position="241"/>
    </location>
</feature>
<evidence type="ECO:0000256" key="3">
    <source>
        <dbReference type="ARBA" id="ARBA00022475"/>
    </source>
</evidence>
<comment type="caution">
    <text evidence="9">The sequence shown here is derived from an EMBL/GenBank/DDBJ whole genome shotgun (WGS) entry which is preliminary data.</text>
</comment>
<organism evidence="9 10">
    <name type="scientific">Acorus gramineus</name>
    <name type="common">Dwarf sweet flag</name>
    <dbReference type="NCBI Taxonomy" id="55184"/>
    <lineage>
        <taxon>Eukaryota</taxon>
        <taxon>Viridiplantae</taxon>
        <taxon>Streptophyta</taxon>
        <taxon>Embryophyta</taxon>
        <taxon>Tracheophyta</taxon>
        <taxon>Spermatophyta</taxon>
        <taxon>Magnoliopsida</taxon>
        <taxon>Liliopsida</taxon>
        <taxon>Acoraceae</taxon>
        <taxon>Acorus</taxon>
    </lineage>
</organism>
<evidence type="ECO:0000256" key="6">
    <source>
        <dbReference type="ARBA" id="ARBA00022989"/>
    </source>
</evidence>
<comment type="subcellular location">
    <subcellularLocation>
        <location evidence="1">Cell inner membrane</location>
        <topology evidence="1">Multi-pass membrane protein</topology>
    </subcellularLocation>
</comment>
<feature type="transmembrane region" description="Helical" evidence="8">
    <location>
        <begin position="496"/>
        <end position="519"/>
    </location>
</feature>
<dbReference type="Pfam" id="PF03222">
    <property type="entry name" value="Trp_Tyr_perm"/>
    <property type="match status" value="1"/>
</dbReference>
<dbReference type="PANTHER" id="PTHR47715:SF1">
    <property type="entry name" value="TRYPTOPHAN_TYROSINE PERMEASE"/>
    <property type="match status" value="1"/>
</dbReference>
<evidence type="ECO:0000256" key="5">
    <source>
        <dbReference type="ARBA" id="ARBA00022692"/>
    </source>
</evidence>
<reference evidence="9" key="1">
    <citation type="journal article" date="2023" name="Nat. Commun.">
        <title>Diploid and tetraploid genomes of Acorus and the evolution of monocots.</title>
        <authorList>
            <person name="Ma L."/>
            <person name="Liu K.W."/>
            <person name="Li Z."/>
            <person name="Hsiao Y.Y."/>
            <person name="Qi Y."/>
            <person name="Fu T."/>
            <person name="Tang G.D."/>
            <person name="Zhang D."/>
            <person name="Sun W.H."/>
            <person name="Liu D.K."/>
            <person name="Li Y."/>
            <person name="Chen G.Z."/>
            <person name="Liu X.D."/>
            <person name="Liao X.Y."/>
            <person name="Jiang Y.T."/>
            <person name="Yu X."/>
            <person name="Hao Y."/>
            <person name="Huang J."/>
            <person name="Zhao X.W."/>
            <person name="Ke S."/>
            <person name="Chen Y.Y."/>
            <person name="Wu W.L."/>
            <person name="Hsu J.L."/>
            <person name="Lin Y.F."/>
            <person name="Huang M.D."/>
            <person name="Li C.Y."/>
            <person name="Huang L."/>
            <person name="Wang Z.W."/>
            <person name="Zhao X."/>
            <person name="Zhong W.Y."/>
            <person name="Peng D.H."/>
            <person name="Ahmad S."/>
            <person name="Lan S."/>
            <person name="Zhang J.S."/>
            <person name="Tsai W.C."/>
            <person name="Van de Peer Y."/>
            <person name="Liu Z.J."/>
        </authorList>
    </citation>
    <scope>NUCLEOTIDE SEQUENCE</scope>
    <source>
        <strain evidence="9">SCP</strain>
    </source>
</reference>
<evidence type="ECO:0000313" key="10">
    <source>
        <dbReference type="Proteomes" id="UP001179952"/>
    </source>
</evidence>
<keyword evidence="4" id="KW-0997">Cell inner membrane</keyword>
<feature type="transmembrane region" description="Helical" evidence="8">
    <location>
        <begin position="79"/>
        <end position="98"/>
    </location>
</feature>
<dbReference type="InterPro" id="IPR018227">
    <property type="entry name" value="Amino_acid_transport_2"/>
</dbReference>
<feature type="transmembrane region" description="Helical" evidence="8">
    <location>
        <begin position="261"/>
        <end position="282"/>
    </location>
</feature>
<evidence type="ECO:0000313" key="9">
    <source>
        <dbReference type="EMBL" id="KAK1279888.1"/>
    </source>
</evidence>
<name>A0AAV9BUF9_ACOGR</name>
<keyword evidence="2" id="KW-0813">Transport</keyword>
<evidence type="ECO:0008006" key="11">
    <source>
        <dbReference type="Google" id="ProtNLM"/>
    </source>
</evidence>
<dbReference type="PANTHER" id="PTHR47715">
    <property type="entry name" value="TRYPTOPHAN/TYROSINE PERMEASE"/>
    <property type="match status" value="1"/>
</dbReference>
<gene>
    <name evidence="9" type="ORF">QJS04_geneDACA015163</name>
</gene>
<keyword evidence="7 8" id="KW-0472">Membrane</keyword>